<evidence type="ECO:0000313" key="5">
    <source>
        <dbReference type="Proteomes" id="UP000269708"/>
    </source>
</evidence>
<dbReference type="EMBL" id="RKQN01000002">
    <property type="protein sequence ID" value="RPE80222.1"/>
    <property type="molecule type" value="Genomic_DNA"/>
</dbReference>
<evidence type="ECO:0000256" key="1">
    <source>
        <dbReference type="ARBA" id="ARBA00022679"/>
    </source>
</evidence>
<evidence type="ECO:0000313" key="4">
    <source>
        <dbReference type="EMBL" id="RPE80222.1"/>
    </source>
</evidence>
<dbReference type="SUPFAM" id="SSF55729">
    <property type="entry name" value="Acyl-CoA N-acyltransferases (Nat)"/>
    <property type="match status" value="1"/>
</dbReference>
<name>A0A3N4VB58_9GAMM</name>
<dbReference type="CDD" id="cd04301">
    <property type="entry name" value="NAT_SF"/>
    <property type="match status" value="1"/>
</dbReference>
<evidence type="ECO:0000256" key="2">
    <source>
        <dbReference type="ARBA" id="ARBA00023315"/>
    </source>
</evidence>
<dbReference type="PROSITE" id="PS51186">
    <property type="entry name" value="GNAT"/>
    <property type="match status" value="1"/>
</dbReference>
<dbReference type="RefSeq" id="WP_123770364.1">
    <property type="nucleotide sequence ID" value="NZ_RKQN01000002.1"/>
</dbReference>
<keyword evidence="5" id="KW-1185">Reference proteome</keyword>
<dbReference type="InterPro" id="IPR016181">
    <property type="entry name" value="Acyl_CoA_acyltransferase"/>
</dbReference>
<sequence length="170" mass="19415">MSYRIRDARPEDHPAILALNLEWEAMLSPLDAARLARLDAQAACHRVLCAGAEGQERVAAFLLAFREGADYDSPNYRWFAARYRRFLYIDRVVVATAQQGRGLGRRLYEDLFAFARAQRVPRVACEFYVVPPNEASRRFHAGFGFREVGTQWLPESRKQVSLQIAEPAAR</sequence>
<dbReference type="AlphaFoldDB" id="A0A3N4VB58"/>
<organism evidence="4 5">
    <name type="scientific">Vulcaniibacterium tengchongense</name>
    <dbReference type="NCBI Taxonomy" id="1273429"/>
    <lineage>
        <taxon>Bacteria</taxon>
        <taxon>Pseudomonadati</taxon>
        <taxon>Pseudomonadota</taxon>
        <taxon>Gammaproteobacteria</taxon>
        <taxon>Lysobacterales</taxon>
        <taxon>Lysobacteraceae</taxon>
        <taxon>Vulcaniibacterium</taxon>
    </lineage>
</organism>
<dbReference type="PIRSF" id="PIRSF028520">
    <property type="entry name" value="UCP028520"/>
    <property type="match status" value="1"/>
</dbReference>
<keyword evidence="2" id="KW-0012">Acyltransferase</keyword>
<dbReference type="PANTHER" id="PTHR43877">
    <property type="entry name" value="AMINOALKYLPHOSPHONATE N-ACETYLTRANSFERASE-RELATED-RELATED"/>
    <property type="match status" value="1"/>
</dbReference>
<dbReference type="GO" id="GO:0016747">
    <property type="term" value="F:acyltransferase activity, transferring groups other than amino-acyl groups"/>
    <property type="evidence" value="ECO:0007669"/>
    <property type="project" value="InterPro"/>
</dbReference>
<dbReference type="Pfam" id="PF00583">
    <property type="entry name" value="Acetyltransf_1"/>
    <property type="match status" value="1"/>
</dbReference>
<dbReference type="InterPro" id="IPR050832">
    <property type="entry name" value="Bact_Acetyltransf"/>
</dbReference>
<dbReference type="InterPro" id="IPR000182">
    <property type="entry name" value="GNAT_dom"/>
</dbReference>
<dbReference type="Gene3D" id="3.40.630.30">
    <property type="match status" value="1"/>
</dbReference>
<evidence type="ECO:0000259" key="3">
    <source>
        <dbReference type="PROSITE" id="PS51186"/>
    </source>
</evidence>
<dbReference type="Proteomes" id="UP000269708">
    <property type="component" value="Unassembled WGS sequence"/>
</dbReference>
<dbReference type="PANTHER" id="PTHR43877:SF2">
    <property type="entry name" value="AMINOALKYLPHOSPHONATE N-ACETYLTRANSFERASE-RELATED"/>
    <property type="match status" value="1"/>
</dbReference>
<feature type="domain" description="N-acetyltransferase" evidence="3">
    <location>
        <begin position="3"/>
        <end position="167"/>
    </location>
</feature>
<comment type="caution">
    <text evidence="4">The sequence shown here is derived from an EMBL/GenBank/DDBJ whole genome shotgun (WGS) entry which is preliminary data.</text>
</comment>
<keyword evidence="1" id="KW-0808">Transferase</keyword>
<protein>
    <recommendedName>
        <fullName evidence="3">N-acetyltransferase domain-containing protein</fullName>
    </recommendedName>
</protein>
<reference evidence="4 5" key="1">
    <citation type="submission" date="2018-11" db="EMBL/GenBank/DDBJ databases">
        <title>Genomic Encyclopedia of Type Strains, Phase IV (KMG-IV): sequencing the most valuable type-strain genomes for metagenomic binning, comparative biology and taxonomic classification.</title>
        <authorList>
            <person name="Goeker M."/>
        </authorList>
    </citation>
    <scope>NUCLEOTIDE SEQUENCE [LARGE SCALE GENOMIC DNA]</scope>
    <source>
        <strain evidence="4 5">DSM 25623</strain>
    </source>
</reference>
<gene>
    <name evidence="4" type="ORF">EDC50_2054</name>
</gene>
<proteinExistence type="predicted"/>
<dbReference type="InterPro" id="IPR016890">
    <property type="entry name" value="UCP028520"/>
</dbReference>
<dbReference type="OrthoDB" id="6182349at2"/>
<accession>A0A3N4VB58</accession>